<dbReference type="GO" id="GO:0032259">
    <property type="term" value="P:methylation"/>
    <property type="evidence" value="ECO:0007669"/>
    <property type="project" value="UniProtKB-KW"/>
</dbReference>
<feature type="compositionally biased region" description="Basic and acidic residues" evidence="4">
    <location>
        <begin position="12"/>
        <end position="38"/>
    </location>
</feature>
<dbReference type="CDD" id="cd02440">
    <property type="entry name" value="AdoMet_MTases"/>
    <property type="match status" value="1"/>
</dbReference>
<evidence type="ECO:0000256" key="4">
    <source>
        <dbReference type="SAM" id="MobiDB-lite"/>
    </source>
</evidence>
<dbReference type="InterPro" id="IPR004557">
    <property type="entry name" value="PrmC-related"/>
</dbReference>
<comment type="caution">
    <text evidence="6">The sequence shown here is derived from an EMBL/GenBank/DDBJ whole genome shotgun (WGS) entry which is preliminary data.</text>
</comment>
<dbReference type="EMBL" id="JBHTAS010000001">
    <property type="protein sequence ID" value="MFC7142405.1"/>
    <property type="molecule type" value="Genomic_DNA"/>
</dbReference>
<gene>
    <name evidence="6" type="ORF">ACFQMA_21525</name>
</gene>
<dbReference type="SUPFAM" id="SSF53335">
    <property type="entry name" value="S-adenosyl-L-methionine-dependent methyltransferases"/>
    <property type="match status" value="1"/>
</dbReference>
<dbReference type="PANTHER" id="PTHR45875">
    <property type="entry name" value="METHYLTRANSFERASE N6AMT1"/>
    <property type="match status" value="1"/>
</dbReference>
<dbReference type="EC" id="2.1.1.-" evidence="6"/>
<keyword evidence="3" id="KW-0949">S-adenosyl-L-methionine</keyword>
<dbReference type="NCBIfam" id="TIGR00537">
    <property type="entry name" value="hemK_rel_arch"/>
    <property type="match status" value="1"/>
</dbReference>
<sequence length="219" mass="23189">MTDGNEADGTDDDRPGDSDDRRADGSDGKPGLADRRGVEQVYQPAEDSKLLADAVVERVEAGDRALDVGTGSGYVAARMEDAGADAVGADLNPHACRQAAENGVPAVRADLTAAFRDGAFDVVTFNPPYLPTEPEQEWDDWMERALSGGEDGRAAIDPFLDDVARVLAPDGAAYLLVSSLTDPDAVRDLAAENGLESEEIASESHPFETLLVMRFAPTP</sequence>
<feature type="domain" description="Methyltransferase type 11" evidence="5">
    <location>
        <begin position="66"/>
        <end position="125"/>
    </location>
</feature>
<accession>A0ABD5YAL3</accession>
<dbReference type="AlphaFoldDB" id="A0ABD5YAL3"/>
<evidence type="ECO:0000256" key="2">
    <source>
        <dbReference type="ARBA" id="ARBA00022679"/>
    </source>
</evidence>
<dbReference type="PANTHER" id="PTHR45875:SF1">
    <property type="entry name" value="METHYLTRANSFERASE N6AMT1"/>
    <property type="match status" value="1"/>
</dbReference>
<evidence type="ECO:0000256" key="1">
    <source>
        <dbReference type="ARBA" id="ARBA00022603"/>
    </source>
</evidence>
<dbReference type="GeneID" id="78822745"/>
<dbReference type="InterPro" id="IPR029063">
    <property type="entry name" value="SAM-dependent_MTases_sf"/>
</dbReference>
<reference evidence="6 7" key="1">
    <citation type="journal article" date="2019" name="Int. J. Syst. Evol. Microbiol.">
        <title>The Global Catalogue of Microorganisms (GCM) 10K type strain sequencing project: providing services to taxonomists for standard genome sequencing and annotation.</title>
        <authorList>
            <consortium name="The Broad Institute Genomics Platform"/>
            <consortium name="The Broad Institute Genome Sequencing Center for Infectious Disease"/>
            <person name="Wu L."/>
            <person name="Ma J."/>
        </authorList>
    </citation>
    <scope>NUCLEOTIDE SEQUENCE [LARGE SCALE GENOMIC DNA]</scope>
    <source>
        <strain evidence="6 7">XZYJT29</strain>
    </source>
</reference>
<evidence type="ECO:0000313" key="6">
    <source>
        <dbReference type="EMBL" id="MFC7142405.1"/>
    </source>
</evidence>
<keyword evidence="2 6" id="KW-0808">Transferase</keyword>
<dbReference type="Gene3D" id="3.40.50.150">
    <property type="entry name" value="Vaccinia Virus protein VP39"/>
    <property type="match status" value="1"/>
</dbReference>
<keyword evidence="1 6" id="KW-0489">Methyltransferase</keyword>
<proteinExistence type="predicted"/>
<dbReference type="RefSeq" id="WP_274323472.1">
    <property type="nucleotide sequence ID" value="NZ_CP118158.1"/>
</dbReference>
<dbReference type="InterPro" id="IPR013216">
    <property type="entry name" value="Methyltransf_11"/>
</dbReference>
<evidence type="ECO:0000256" key="3">
    <source>
        <dbReference type="ARBA" id="ARBA00022691"/>
    </source>
</evidence>
<dbReference type="NCBIfam" id="NF011527">
    <property type="entry name" value="PRK14968.1-1"/>
    <property type="match status" value="1"/>
</dbReference>
<organism evidence="6 7">
    <name type="scientific">Halosimplex aquaticum</name>
    <dbReference type="NCBI Taxonomy" id="3026162"/>
    <lineage>
        <taxon>Archaea</taxon>
        <taxon>Methanobacteriati</taxon>
        <taxon>Methanobacteriota</taxon>
        <taxon>Stenosarchaea group</taxon>
        <taxon>Halobacteria</taxon>
        <taxon>Halobacteriales</taxon>
        <taxon>Haloarculaceae</taxon>
        <taxon>Halosimplex</taxon>
    </lineage>
</organism>
<name>A0ABD5YAL3_9EURY</name>
<dbReference type="InterPro" id="IPR052190">
    <property type="entry name" value="Euk-Arch_PrmC-MTase"/>
</dbReference>
<dbReference type="Proteomes" id="UP001596432">
    <property type="component" value="Unassembled WGS sequence"/>
</dbReference>
<evidence type="ECO:0000259" key="5">
    <source>
        <dbReference type="Pfam" id="PF08241"/>
    </source>
</evidence>
<keyword evidence="7" id="KW-1185">Reference proteome</keyword>
<protein>
    <submittedName>
        <fullName evidence="6">HemK2/MTQ2 family protein methyltransferase</fullName>
        <ecNumber evidence="6">2.1.1.-</ecNumber>
    </submittedName>
</protein>
<dbReference type="Pfam" id="PF08241">
    <property type="entry name" value="Methyltransf_11"/>
    <property type="match status" value="1"/>
</dbReference>
<feature type="region of interest" description="Disordered" evidence="4">
    <location>
        <begin position="1"/>
        <end position="47"/>
    </location>
</feature>
<feature type="compositionally biased region" description="Acidic residues" evidence="4">
    <location>
        <begin position="1"/>
        <end position="11"/>
    </location>
</feature>
<evidence type="ECO:0000313" key="7">
    <source>
        <dbReference type="Proteomes" id="UP001596432"/>
    </source>
</evidence>
<dbReference type="GO" id="GO:0008168">
    <property type="term" value="F:methyltransferase activity"/>
    <property type="evidence" value="ECO:0007669"/>
    <property type="project" value="UniProtKB-KW"/>
</dbReference>